<dbReference type="GO" id="GO:0003983">
    <property type="term" value="F:UTP:glucose-1-phosphate uridylyltransferase activity"/>
    <property type="evidence" value="ECO:0007669"/>
    <property type="project" value="UniProtKB-EC"/>
</dbReference>
<gene>
    <name evidence="7" type="ORF">M2283_006999</name>
</gene>
<comment type="catalytic activity">
    <reaction evidence="5">
        <text>alpha-D-glucose 1-phosphate + UTP + H(+) = UDP-alpha-D-glucose + diphosphate</text>
        <dbReference type="Rhea" id="RHEA:19889"/>
        <dbReference type="ChEBI" id="CHEBI:15378"/>
        <dbReference type="ChEBI" id="CHEBI:33019"/>
        <dbReference type="ChEBI" id="CHEBI:46398"/>
        <dbReference type="ChEBI" id="CHEBI:58601"/>
        <dbReference type="ChEBI" id="CHEBI:58885"/>
        <dbReference type="EC" id="2.7.7.9"/>
    </reaction>
</comment>
<evidence type="ECO:0000256" key="1">
    <source>
        <dbReference type="ARBA" id="ARBA00006890"/>
    </source>
</evidence>
<dbReference type="InterPro" id="IPR005835">
    <property type="entry name" value="NTP_transferase_dom"/>
</dbReference>
<comment type="similarity">
    <text evidence="1">Belongs to the UDPGP type 2 family.</text>
</comment>
<dbReference type="SUPFAM" id="SSF53448">
    <property type="entry name" value="Nucleotide-diphospho-sugar transferases"/>
    <property type="match status" value="1"/>
</dbReference>
<name>A0ABT6LTK6_9ACTN</name>
<evidence type="ECO:0000256" key="4">
    <source>
        <dbReference type="ARBA" id="ARBA00022695"/>
    </source>
</evidence>
<dbReference type="Gene3D" id="3.90.550.10">
    <property type="entry name" value="Spore Coat Polysaccharide Biosynthesis Protein SpsA, Chain A"/>
    <property type="match status" value="1"/>
</dbReference>
<dbReference type="PANTHER" id="PTHR43197">
    <property type="entry name" value="UTP--GLUCOSE-1-PHOSPHATE URIDYLYLTRANSFERASE"/>
    <property type="match status" value="1"/>
</dbReference>
<dbReference type="Proteomes" id="UP001160499">
    <property type="component" value="Unassembled WGS sequence"/>
</dbReference>
<keyword evidence="8" id="KW-1185">Reference proteome</keyword>
<keyword evidence="3 7" id="KW-0808">Transferase</keyword>
<organism evidence="7 8">
    <name type="scientific">Streptomyces pseudovenezuelae</name>
    <dbReference type="NCBI Taxonomy" id="67350"/>
    <lineage>
        <taxon>Bacteria</taxon>
        <taxon>Bacillati</taxon>
        <taxon>Actinomycetota</taxon>
        <taxon>Actinomycetes</taxon>
        <taxon>Kitasatosporales</taxon>
        <taxon>Streptomycetaceae</taxon>
        <taxon>Streptomyces</taxon>
        <taxon>Streptomyces aurantiacus group</taxon>
    </lineage>
</organism>
<evidence type="ECO:0000313" key="7">
    <source>
        <dbReference type="EMBL" id="MDH6219660.1"/>
    </source>
</evidence>
<comment type="caution">
    <text evidence="7">The sequence shown here is derived from an EMBL/GenBank/DDBJ whole genome shotgun (WGS) entry which is preliminary data.</text>
</comment>
<feature type="domain" description="Nucleotidyl transferase" evidence="6">
    <location>
        <begin position="74"/>
        <end position="342"/>
    </location>
</feature>
<dbReference type="Pfam" id="PF00483">
    <property type="entry name" value="NTP_transferase"/>
    <property type="match status" value="1"/>
</dbReference>
<dbReference type="EMBL" id="JARXVH010000013">
    <property type="protein sequence ID" value="MDH6219660.1"/>
    <property type="molecule type" value="Genomic_DNA"/>
</dbReference>
<reference evidence="7 8" key="1">
    <citation type="submission" date="2023-04" db="EMBL/GenBank/DDBJ databases">
        <title>Forest soil microbial communities from Buena Vista Peninsula, Colon Province, Panama.</title>
        <authorList>
            <person name="Bouskill N."/>
        </authorList>
    </citation>
    <scope>NUCLEOTIDE SEQUENCE [LARGE SCALE GENOMIC DNA]</scope>
    <source>
        <strain evidence="7 8">GGS1</strain>
    </source>
</reference>
<accession>A0ABT6LTK6</accession>
<dbReference type="InterPro" id="IPR005771">
    <property type="entry name" value="GalU_uridylyltTrfase_bac/arc"/>
</dbReference>
<dbReference type="CDD" id="cd02541">
    <property type="entry name" value="UGPase_prokaryotic"/>
    <property type="match status" value="1"/>
</dbReference>
<sequence length="375" mass="40264">MRTQVSAAIETNGYLAATKYTGSFLCRGSSGRPVNPATGWAGRRALVASSCAVPAGAVCRPTERDLMSPTIRRAVIPAAGLGSRLLPLTKATPKEMLPVGDKPVIEHTVRELVDSGITDITIVVSGGKSLIQEHFRPNPALVEQLRADGKTAYADAVEEVAELARKGHITYLDQHGPYGNGTPVLNAARSFGDEPVLVLWPDDVFVAEVPRAQQLIRAYEQTGCPVLALLPVDPTDSQRYGVPIVKEDLGEGTLRITGLVEKPKPADAPSSYAAIGGYVVTPGIIDELREQTRRWYEHKTGEIYLTDAINAYAATRAVYGQVIQGRWYDTGNPADYLVAQMAFALSHPQYGPVLRSLVAGLDTDHTAAPQAEPTT</sequence>
<evidence type="ECO:0000256" key="5">
    <source>
        <dbReference type="ARBA" id="ARBA00048128"/>
    </source>
</evidence>
<evidence type="ECO:0000313" key="8">
    <source>
        <dbReference type="Proteomes" id="UP001160499"/>
    </source>
</evidence>
<evidence type="ECO:0000256" key="2">
    <source>
        <dbReference type="ARBA" id="ARBA00012415"/>
    </source>
</evidence>
<evidence type="ECO:0000259" key="6">
    <source>
        <dbReference type="Pfam" id="PF00483"/>
    </source>
</evidence>
<dbReference type="EC" id="2.7.7.9" evidence="2"/>
<protein>
    <recommendedName>
        <fullName evidence="2">UTP--glucose-1-phosphate uridylyltransferase</fullName>
        <ecNumber evidence="2">2.7.7.9</ecNumber>
    </recommendedName>
</protein>
<evidence type="ECO:0000256" key="3">
    <source>
        <dbReference type="ARBA" id="ARBA00022679"/>
    </source>
</evidence>
<keyword evidence="4 7" id="KW-0548">Nucleotidyltransferase</keyword>
<dbReference type="PANTHER" id="PTHR43197:SF1">
    <property type="entry name" value="UTP--GLUCOSE-1-PHOSPHATE URIDYLYLTRANSFERASE"/>
    <property type="match status" value="1"/>
</dbReference>
<proteinExistence type="inferred from homology"/>
<dbReference type="InterPro" id="IPR029044">
    <property type="entry name" value="Nucleotide-diphossugar_trans"/>
</dbReference>